<dbReference type="GO" id="GO:0006646">
    <property type="term" value="P:phosphatidylethanolamine biosynthetic process"/>
    <property type="evidence" value="ECO:0007669"/>
    <property type="project" value="TreeGrafter"/>
</dbReference>
<evidence type="ECO:0000256" key="4">
    <source>
        <dbReference type="ARBA" id="ARBA00038211"/>
    </source>
</evidence>
<organism evidence="6 7">
    <name type="scientific">Bagarius yarrelli</name>
    <name type="common">Goonch</name>
    <name type="synonym">Bagrus yarrelli</name>
    <dbReference type="NCBI Taxonomy" id="175774"/>
    <lineage>
        <taxon>Eukaryota</taxon>
        <taxon>Metazoa</taxon>
        <taxon>Chordata</taxon>
        <taxon>Craniata</taxon>
        <taxon>Vertebrata</taxon>
        <taxon>Euteleostomi</taxon>
        <taxon>Actinopterygii</taxon>
        <taxon>Neopterygii</taxon>
        <taxon>Teleostei</taxon>
        <taxon>Ostariophysi</taxon>
        <taxon>Siluriformes</taxon>
        <taxon>Sisoridae</taxon>
        <taxon>Sisorinae</taxon>
        <taxon>Bagarius</taxon>
    </lineage>
</organism>
<keyword evidence="1" id="KW-0443">Lipid metabolism</keyword>
<dbReference type="PANTHER" id="PTHR22603:SF68">
    <property type="entry name" value="ETHANOLAMINE KINASE 1"/>
    <property type="match status" value="1"/>
</dbReference>
<dbReference type="InterPro" id="IPR011009">
    <property type="entry name" value="Kinase-like_dom_sf"/>
</dbReference>
<dbReference type="GO" id="GO:0004305">
    <property type="term" value="F:ethanolamine kinase activity"/>
    <property type="evidence" value="ECO:0007669"/>
    <property type="project" value="UniProtKB-EC"/>
</dbReference>
<comment type="caution">
    <text evidence="6">The sequence shown here is derived from an EMBL/GenBank/DDBJ whole genome shotgun (WGS) entry which is preliminary data.</text>
</comment>
<comment type="pathway">
    <text evidence="3">Phospholipid metabolism; phosphatidylethanolamine biosynthesis; phosphatidylethanolamine from ethanolamine: step 1/3.</text>
</comment>
<keyword evidence="1" id="KW-0594">Phospholipid biosynthesis</keyword>
<gene>
    <name evidence="6" type="ORF">Baya_15541</name>
</gene>
<dbReference type="EC" id="2.7.1.82" evidence="5"/>
<keyword evidence="6" id="KW-0808">Transferase</keyword>
<accession>A0A556VBX2</accession>
<comment type="similarity">
    <text evidence="4">Belongs to the choline/ethanolamine kinase family.</text>
</comment>
<proteinExistence type="inferred from homology"/>
<dbReference type="SUPFAM" id="SSF56112">
    <property type="entry name" value="Protein kinase-like (PK-like)"/>
    <property type="match status" value="1"/>
</dbReference>
<evidence type="ECO:0000256" key="3">
    <source>
        <dbReference type="ARBA" id="ARBA00037883"/>
    </source>
</evidence>
<keyword evidence="6" id="KW-0418">Kinase</keyword>
<evidence type="ECO:0000313" key="7">
    <source>
        <dbReference type="Proteomes" id="UP000319801"/>
    </source>
</evidence>
<keyword evidence="1" id="KW-0444">Lipid biosynthesis</keyword>
<evidence type="ECO:0000256" key="5">
    <source>
        <dbReference type="ARBA" id="ARBA00038874"/>
    </source>
</evidence>
<dbReference type="Proteomes" id="UP000319801">
    <property type="component" value="Unassembled WGS sequence"/>
</dbReference>
<protein>
    <recommendedName>
        <fullName evidence="5">ethanolamine kinase</fullName>
        <ecNumber evidence="5">2.7.1.82</ecNumber>
    </recommendedName>
</protein>
<keyword evidence="7" id="KW-1185">Reference proteome</keyword>
<evidence type="ECO:0000256" key="1">
    <source>
        <dbReference type="ARBA" id="ARBA00023209"/>
    </source>
</evidence>
<dbReference type="Pfam" id="PF01633">
    <property type="entry name" value="Choline_kinase"/>
    <property type="match status" value="1"/>
</dbReference>
<dbReference type="PANTHER" id="PTHR22603">
    <property type="entry name" value="CHOLINE/ETHANOALAMINE KINASE"/>
    <property type="match status" value="1"/>
</dbReference>
<dbReference type="Gene3D" id="3.90.1200.10">
    <property type="match status" value="1"/>
</dbReference>
<dbReference type="GO" id="GO:0005737">
    <property type="term" value="C:cytoplasm"/>
    <property type="evidence" value="ECO:0007669"/>
    <property type="project" value="TreeGrafter"/>
</dbReference>
<dbReference type="AlphaFoldDB" id="A0A556VBX2"/>
<evidence type="ECO:0000313" key="6">
    <source>
        <dbReference type="EMBL" id="TTJ07842.1"/>
    </source>
</evidence>
<reference evidence="6 7" key="1">
    <citation type="journal article" date="2019" name="Genome Biol. Evol.">
        <title>Whole-Genome Sequencing of the Giant Devil Catfish, Bagarius yarrelli.</title>
        <authorList>
            <person name="Jiang W."/>
            <person name="Lv Y."/>
            <person name="Cheng L."/>
            <person name="Yang K."/>
            <person name="Chao B."/>
            <person name="Wang X."/>
            <person name="Li Y."/>
            <person name="Pan X."/>
            <person name="You X."/>
            <person name="Zhang Y."/>
            <person name="Yang J."/>
            <person name="Li J."/>
            <person name="Zhang X."/>
            <person name="Liu S."/>
            <person name="Sun C."/>
            <person name="Yang J."/>
            <person name="Shi Q."/>
        </authorList>
    </citation>
    <scope>NUCLEOTIDE SEQUENCE [LARGE SCALE GENOMIC DNA]</scope>
    <source>
        <strain evidence="6">JWS20170419001</strain>
        <tissue evidence="6">Muscle</tissue>
    </source>
</reference>
<dbReference type="EMBL" id="VCAZ01000219">
    <property type="protein sequence ID" value="TTJ07842.1"/>
    <property type="molecule type" value="Genomic_DNA"/>
</dbReference>
<name>A0A556VBX2_BAGYA</name>
<evidence type="ECO:0000256" key="2">
    <source>
        <dbReference type="ARBA" id="ARBA00023264"/>
    </source>
</evidence>
<sequence>MEQLLNQQTDDILHLDVCLDELSPHTGAMELLKTLRPHWRAEDIQLKVFTEGITNQLLGCWMDGDPAVVLVRIFGRMTELFVDRQKELETLKLLHSHSCGPKVYCSFHNGICYQFLTGEALDDVLLRQPSVYRLVAMEMGKIHSIKPKSCSTVEPVLWTKLQKYLKLLQTCGTDFLQQSSQLDLPSVDVLISETDQLKRHLNRVKSPTVLCHNDLLTKNIIYNAKEGVNNVDYSLYPSRELQFDWISTYLQSVRDRTQVNTQVTQTDVQTLYVHVCKFSLLDGRLSDRRVST</sequence>
<dbReference type="OrthoDB" id="10267235at2759"/>
<keyword evidence="2" id="KW-1208">Phospholipid metabolism</keyword>